<keyword evidence="2" id="KW-0560">Oxidoreductase</keyword>
<dbReference type="OrthoDB" id="9808814at2"/>
<dbReference type="RefSeq" id="WP_120192863.1">
    <property type="nucleotide sequence ID" value="NZ_RAPK01000008.1"/>
</dbReference>
<dbReference type="PRINTS" id="PR00081">
    <property type="entry name" value="GDHRDH"/>
</dbReference>
<dbReference type="InterPro" id="IPR020904">
    <property type="entry name" value="Sc_DH/Rdtase_CS"/>
</dbReference>
<accession>A0A419V4D4</accession>
<keyword evidence="5" id="KW-1185">Reference proteome</keyword>
<dbReference type="InterPro" id="IPR036291">
    <property type="entry name" value="NAD(P)-bd_dom_sf"/>
</dbReference>
<dbReference type="GO" id="GO:0016491">
    <property type="term" value="F:oxidoreductase activity"/>
    <property type="evidence" value="ECO:0007669"/>
    <property type="project" value="UniProtKB-KW"/>
</dbReference>
<evidence type="ECO:0000313" key="4">
    <source>
        <dbReference type="EMBL" id="RKD73365.1"/>
    </source>
</evidence>
<dbReference type="Pfam" id="PF00106">
    <property type="entry name" value="adh_short"/>
    <property type="match status" value="1"/>
</dbReference>
<evidence type="ECO:0000256" key="1">
    <source>
        <dbReference type="ARBA" id="ARBA00006484"/>
    </source>
</evidence>
<dbReference type="InterPro" id="IPR002347">
    <property type="entry name" value="SDR_fam"/>
</dbReference>
<comment type="similarity">
    <text evidence="1 3">Belongs to the short-chain dehydrogenases/reductases (SDR) family.</text>
</comment>
<dbReference type="EMBL" id="RAPK01000008">
    <property type="protein sequence ID" value="RKD73365.1"/>
    <property type="molecule type" value="Genomic_DNA"/>
</dbReference>
<sequence>MKNIVITGATNGIGRETARLLAAKQHHLHIIGRSMEKGEAVIEALKRETSNPNIFFYQADLSLLEDVRVVAERLGEKLQVVDVLINNAGALFEKRTVTKERLEETFALNYLGVVLLTRTLLPLMRKSTEARIVNVSSVGHKFAKFEPDNLQGEKKYGAMKSYAGAKLYLIMFTYELAEQLESENIQVNAMHPGNISSGFAMNNKGPYRLLHYFTKYAGDSLKTGADLEADLAVSEKYNGVTGKYFTPKGEQASSAASYNKENRKTLWNVSESMLVSYL</sequence>
<evidence type="ECO:0000313" key="5">
    <source>
        <dbReference type="Proteomes" id="UP000285120"/>
    </source>
</evidence>
<dbReference type="Gene3D" id="3.40.50.720">
    <property type="entry name" value="NAD(P)-binding Rossmann-like Domain"/>
    <property type="match status" value="1"/>
</dbReference>
<reference evidence="4 5" key="1">
    <citation type="submission" date="2018-09" db="EMBL/GenBank/DDBJ databases">
        <title>Genomic Encyclopedia of Archaeal and Bacterial Type Strains, Phase II (KMG-II): from individual species to whole genera.</title>
        <authorList>
            <person name="Goeker M."/>
        </authorList>
    </citation>
    <scope>NUCLEOTIDE SEQUENCE [LARGE SCALE GENOMIC DNA]</scope>
    <source>
        <strain evidence="4 5">DSM 17008</strain>
    </source>
</reference>
<comment type="caution">
    <text evidence="4">The sequence shown here is derived from an EMBL/GenBank/DDBJ whole genome shotgun (WGS) entry which is preliminary data.</text>
</comment>
<name>A0A419V4D4_9BACL</name>
<gene>
    <name evidence="4" type="ORF">ATL39_1658</name>
</gene>
<organism evidence="4 5">
    <name type="scientific">Sinobaca qinghaiensis</name>
    <dbReference type="NCBI Taxonomy" id="342944"/>
    <lineage>
        <taxon>Bacteria</taxon>
        <taxon>Bacillati</taxon>
        <taxon>Bacillota</taxon>
        <taxon>Bacilli</taxon>
        <taxon>Bacillales</taxon>
        <taxon>Sporolactobacillaceae</taxon>
        <taxon>Sinobaca</taxon>
    </lineage>
</organism>
<dbReference type="PANTHER" id="PTHR43157:SF31">
    <property type="entry name" value="PHOSPHATIDYLINOSITOL-GLYCAN BIOSYNTHESIS CLASS F PROTEIN"/>
    <property type="match status" value="1"/>
</dbReference>
<dbReference type="PRINTS" id="PR00080">
    <property type="entry name" value="SDRFAMILY"/>
</dbReference>
<proteinExistence type="inferred from homology"/>
<evidence type="ECO:0000256" key="3">
    <source>
        <dbReference type="RuleBase" id="RU000363"/>
    </source>
</evidence>
<dbReference type="Proteomes" id="UP000285120">
    <property type="component" value="Unassembled WGS sequence"/>
</dbReference>
<dbReference type="PROSITE" id="PS00061">
    <property type="entry name" value="ADH_SHORT"/>
    <property type="match status" value="1"/>
</dbReference>
<dbReference type="PANTHER" id="PTHR43157">
    <property type="entry name" value="PHOSPHATIDYLINOSITOL-GLYCAN BIOSYNTHESIS CLASS F PROTEIN-RELATED"/>
    <property type="match status" value="1"/>
</dbReference>
<dbReference type="SUPFAM" id="SSF51735">
    <property type="entry name" value="NAD(P)-binding Rossmann-fold domains"/>
    <property type="match status" value="1"/>
</dbReference>
<evidence type="ECO:0000256" key="2">
    <source>
        <dbReference type="ARBA" id="ARBA00023002"/>
    </source>
</evidence>
<dbReference type="AlphaFoldDB" id="A0A419V4D4"/>
<protein>
    <submittedName>
        <fullName evidence="4">Short-subunit dehydrogenase</fullName>
    </submittedName>
</protein>